<dbReference type="InterPro" id="IPR036249">
    <property type="entry name" value="Thioredoxin-like_sf"/>
</dbReference>
<dbReference type="SUPFAM" id="SSF52833">
    <property type="entry name" value="Thioredoxin-like"/>
    <property type="match status" value="1"/>
</dbReference>
<proteinExistence type="predicted"/>
<dbReference type="Gene3D" id="3.40.30.10">
    <property type="entry name" value="Glutaredoxin"/>
    <property type="match status" value="1"/>
</dbReference>
<dbReference type="RefSeq" id="WP_345162130.1">
    <property type="nucleotide sequence ID" value="NZ_BAABHC010000029.1"/>
</dbReference>
<dbReference type="Proteomes" id="UP001500552">
    <property type="component" value="Unassembled WGS sequence"/>
</dbReference>
<evidence type="ECO:0000313" key="2">
    <source>
        <dbReference type="Proteomes" id="UP001500552"/>
    </source>
</evidence>
<sequence length="214" mass="24442">MEILNTTGHPLVNPLRYDVYKNIVDALVQQQSTTGEEQTAERIGFTRLNQQRMKRVEKQFSLLPELREQLHQHQPRWNWRVLVEAWCGDGAQLLPAIAAIAAEAPGIELTVLLRDENPQLMDTCLTNGSRAIPILICEDAETGERVFTWGPRPKAIQEKAQQFKAGNPGADHEAFVLQLHTWYAKDRSEALQQDLLKKLQQVFAVRAYEPEYCI</sequence>
<comment type="caution">
    <text evidence="1">The sequence shown here is derived from an EMBL/GenBank/DDBJ whole genome shotgun (WGS) entry which is preliminary data.</text>
</comment>
<protein>
    <submittedName>
        <fullName evidence="1">Thioredoxin family protein</fullName>
    </submittedName>
</protein>
<evidence type="ECO:0000313" key="1">
    <source>
        <dbReference type="EMBL" id="GAA4442579.1"/>
    </source>
</evidence>
<keyword evidence="2" id="KW-1185">Reference proteome</keyword>
<accession>A0ABP8M3R8</accession>
<dbReference type="Pfam" id="PF14595">
    <property type="entry name" value="Thioredoxin_9"/>
    <property type="match status" value="1"/>
</dbReference>
<organism evidence="1 2">
    <name type="scientific">Pontibacter saemangeumensis</name>
    <dbReference type="NCBI Taxonomy" id="1084525"/>
    <lineage>
        <taxon>Bacteria</taxon>
        <taxon>Pseudomonadati</taxon>
        <taxon>Bacteroidota</taxon>
        <taxon>Cytophagia</taxon>
        <taxon>Cytophagales</taxon>
        <taxon>Hymenobacteraceae</taxon>
        <taxon>Pontibacter</taxon>
    </lineage>
</organism>
<reference evidence="2" key="1">
    <citation type="journal article" date="2019" name="Int. J. Syst. Evol. Microbiol.">
        <title>The Global Catalogue of Microorganisms (GCM) 10K type strain sequencing project: providing services to taxonomists for standard genome sequencing and annotation.</title>
        <authorList>
            <consortium name="The Broad Institute Genomics Platform"/>
            <consortium name="The Broad Institute Genome Sequencing Center for Infectious Disease"/>
            <person name="Wu L."/>
            <person name="Ma J."/>
        </authorList>
    </citation>
    <scope>NUCLEOTIDE SEQUENCE [LARGE SCALE GENOMIC DNA]</scope>
    <source>
        <strain evidence="2">JCM 17926</strain>
    </source>
</reference>
<gene>
    <name evidence="1" type="ORF">GCM10023188_42440</name>
</gene>
<name>A0ABP8M3R8_9BACT</name>
<dbReference type="EMBL" id="BAABHC010000029">
    <property type="protein sequence ID" value="GAA4442579.1"/>
    <property type="molecule type" value="Genomic_DNA"/>
</dbReference>